<evidence type="ECO:0000313" key="1">
    <source>
        <dbReference type="EMBL" id="KAA0047863.1"/>
    </source>
</evidence>
<dbReference type="Proteomes" id="UP000321947">
    <property type="component" value="Unassembled WGS sequence"/>
</dbReference>
<dbReference type="EMBL" id="SSTD01015868">
    <property type="protein sequence ID" value="TYK02150.1"/>
    <property type="molecule type" value="Genomic_DNA"/>
</dbReference>
<dbReference type="Proteomes" id="UP000321393">
    <property type="component" value="Unassembled WGS sequence"/>
</dbReference>
<sequence>MLKRLHINIPFVDTLEQMPSHVKFFKDILAKKRRMNEYGIVALMQATSDFFKNRISEKITNPGTFTVGCSIDGMDSCCALRNLGASINFMPLSVSRNWE</sequence>
<dbReference type="OrthoDB" id="1400154at2759"/>
<dbReference type="EMBL" id="SSTE01013041">
    <property type="protein sequence ID" value="KAA0047863.1"/>
    <property type="molecule type" value="Genomic_DNA"/>
</dbReference>
<gene>
    <name evidence="2" type="ORF">E5676_scaffold388G00400</name>
    <name evidence="1" type="ORF">E6C27_scaffold133G001320</name>
</gene>
<comment type="caution">
    <text evidence="2">The sequence shown here is derived from an EMBL/GenBank/DDBJ whole genome shotgun (WGS) entry which is preliminary data.</text>
</comment>
<evidence type="ECO:0000313" key="4">
    <source>
        <dbReference type="Proteomes" id="UP000321947"/>
    </source>
</evidence>
<evidence type="ECO:0000313" key="3">
    <source>
        <dbReference type="Proteomes" id="UP000321393"/>
    </source>
</evidence>
<evidence type="ECO:0000313" key="2">
    <source>
        <dbReference type="EMBL" id="TYK02150.1"/>
    </source>
</evidence>
<name>A0A5D3BSR2_CUCMM</name>
<dbReference type="AlphaFoldDB" id="A0A5D3BSR2"/>
<reference evidence="3 4" key="1">
    <citation type="submission" date="2019-08" db="EMBL/GenBank/DDBJ databases">
        <title>Draft genome sequences of two oriental melons (Cucumis melo L. var makuwa).</title>
        <authorList>
            <person name="Kwon S.-Y."/>
        </authorList>
    </citation>
    <scope>NUCLEOTIDE SEQUENCE [LARGE SCALE GENOMIC DNA]</scope>
    <source>
        <strain evidence="4">cv. Chang Bougi</strain>
        <strain evidence="3">cv. SW 3</strain>
        <tissue evidence="2">Leaf</tissue>
    </source>
</reference>
<accession>A0A5D3BSR2</accession>
<protein>
    <submittedName>
        <fullName evidence="2">Uncharacterized protein</fullName>
    </submittedName>
</protein>
<proteinExistence type="predicted"/>
<organism evidence="2 4">
    <name type="scientific">Cucumis melo var. makuwa</name>
    <name type="common">Oriental melon</name>
    <dbReference type="NCBI Taxonomy" id="1194695"/>
    <lineage>
        <taxon>Eukaryota</taxon>
        <taxon>Viridiplantae</taxon>
        <taxon>Streptophyta</taxon>
        <taxon>Embryophyta</taxon>
        <taxon>Tracheophyta</taxon>
        <taxon>Spermatophyta</taxon>
        <taxon>Magnoliopsida</taxon>
        <taxon>eudicotyledons</taxon>
        <taxon>Gunneridae</taxon>
        <taxon>Pentapetalae</taxon>
        <taxon>rosids</taxon>
        <taxon>fabids</taxon>
        <taxon>Cucurbitales</taxon>
        <taxon>Cucurbitaceae</taxon>
        <taxon>Benincaseae</taxon>
        <taxon>Cucumis</taxon>
    </lineage>
</organism>